<dbReference type="InterPro" id="IPR000667">
    <property type="entry name" value="Peptidase_S13"/>
</dbReference>
<feature type="signal peptide" evidence="3">
    <location>
        <begin position="1"/>
        <end position="22"/>
    </location>
</feature>
<dbReference type="GO" id="GO:0000270">
    <property type="term" value="P:peptidoglycan metabolic process"/>
    <property type="evidence" value="ECO:0007669"/>
    <property type="project" value="TreeGrafter"/>
</dbReference>
<protein>
    <submittedName>
        <fullName evidence="4">D-alanyl-D-alanine carboxypeptidase/D-alanyl-D-alanine-endopeptidase</fullName>
        <ecNumber evidence="4">3.4.16.4</ecNumber>
    </submittedName>
</protein>
<comment type="similarity">
    <text evidence="1">Belongs to the peptidase S13 family.</text>
</comment>
<dbReference type="RefSeq" id="WP_215506142.1">
    <property type="nucleotide sequence ID" value="NZ_CP076361.1"/>
</dbReference>
<reference evidence="4" key="1">
    <citation type="submission" date="2021-06" db="EMBL/GenBank/DDBJ databases">
        <title>Direct submission.</title>
        <authorList>
            <person name="Lee C.-S."/>
            <person name="Jin L."/>
        </authorList>
    </citation>
    <scope>NUCLEOTIDE SEQUENCE</scope>
    <source>
        <strain evidence="4">Con5</strain>
    </source>
</reference>
<keyword evidence="2 4" id="KW-0378">Hydrolase</keyword>
<gene>
    <name evidence="4" type="primary">dacB</name>
    <name evidence="4" type="ORF">KM031_13395</name>
</gene>
<dbReference type="EMBL" id="CP076361">
    <property type="protein sequence ID" value="QWK89821.1"/>
    <property type="molecule type" value="Genomic_DNA"/>
</dbReference>
<dbReference type="Gene3D" id="3.50.80.20">
    <property type="entry name" value="D-Ala-D-Ala carboxypeptidase C, peptidase S13"/>
    <property type="match status" value="1"/>
</dbReference>
<keyword evidence="5" id="KW-1185">Reference proteome</keyword>
<dbReference type="AlphaFoldDB" id="A0A975P6Q1"/>
<feature type="chain" id="PRO_5037478718" evidence="3">
    <location>
        <begin position="23"/>
        <end position="487"/>
    </location>
</feature>
<accession>A0A975P6Q1</accession>
<evidence type="ECO:0000256" key="1">
    <source>
        <dbReference type="ARBA" id="ARBA00006096"/>
    </source>
</evidence>
<name>A0A975P6Q1_9RHOB</name>
<dbReference type="Gene3D" id="3.40.710.10">
    <property type="entry name" value="DD-peptidase/beta-lactamase superfamily"/>
    <property type="match status" value="2"/>
</dbReference>
<organism evidence="4 5">
    <name type="scientific">Gemmobacter fulvus</name>
    <dbReference type="NCBI Taxonomy" id="2840474"/>
    <lineage>
        <taxon>Bacteria</taxon>
        <taxon>Pseudomonadati</taxon>
        <taxon>Pseudomonadota</taxon>
        <taxon>Alphaproteobacteria</taxon>
        <taxon>Rhodobacterales</taxon>
        <taxon>Paracoccaceae</taxon>
        <taxon>Gemmobacter</taxon>
    </lineage>
</organism>
<dbReference type="EC" id="3.4.16.4" evidence="4"/>
<keyword evidence="4" id="KW-0645">Protease</keyword>
<dbReference type="SUPFAM" id="SSF56601">
    <property type="entry name" value="beta-lactamase/transpeptidase-like"/>
    <property type="match status" value="1"/>
</dbReference>
<dbReference type="NCBIfam" id="TIGR00666">
    <property type="entry name" value="PBP4"/>
    <property type="match status" value="1"/>
</dbReference>
<dbReference type="PANTHER" id="PTHR30023:SF0">
    <property type="entry name" value="PENICILLIN-SENSITIVE CARBOXYPEPTIDASE A"/>
    <property type="match status" value="1"/>
</dbReference>
<dbReference type="KEGG" id="gfu:KM031_13395"/>
<evidence type="ECO:0000256" key="3">
    <source>
        <dbReference type="SAM" id="SignalP"/>
    </source>
</evidence>
<evidence type="ECO:0000313" key="5">
    <source>
        <dbReference type="Proteomes" id="UP000679352"/>
    </source>
</evidence>
<evidence type="ECO:0000313" key="4">
    <source>
        <dbReference type="EMBL" id="QWK89821.1"/>
    </source>
</evidence>
<sequence length="487" mass="50997">MGWTRRGILAGLLAGAAFPAAAEAPSVSPLPRRRGDGGETRQQIETAARLIAAAQLGGAVGCLVADAATGAVLEAEAADLGLPPASVMKALTAAYALDRLGAAHRFETRVLATGPVVGGVVQGDLLLVGGGDPVLDSDMLGDLAARLAAQGIRGVRGRYLAWGGALPALERIDAEQPEFVGYNPALAGLNLNFNRVNFEWARAAQGWTLTMDARAERFVPLVRMAEVQVVSRAQPLFRYEGGAGGDRWTVAAEALGKGGSRWLPVRHPAIYAGEVFQTLCAAQGVVLPDVAVAEMRPEGAVLAAHRSETLDMILRGMLKHSTNLTAEVTGLAASEAASLRVSALAMQEWARLRHGVSARFVDHSGLGGSSRISAADMVRALVGVQDGMLPGLLKPHGMRDGKGKLIEGHPVQVLAKTGTLNFVSSLAGYIQPPGGRRLAFAIFAADVPRRAALAEAERERPAGGEAWLKRARALQAQLVSRWAGLYA</sequence>
<dbReference type="PANTHER" id="PTHR30023">
    <property type="entry name" value="D-ALANYL-D-ALANINE CARBOXYPEPTIDASE"/>
    <property type="match status" value="1"/>
</dbReference>
<evidence type="ECO:0000256" key="2">
    <source>
        <dbReference type="ARBA" id="ARBA00022801"/>
    </source>
</evidence>
<dbReference type="GO" id="GO:0009002">
    <property type="term" value="F:serine-type D-Ala-D-Ala carboxypeptidase activity"/>
    <property type="evidence" value="ECO:0007669"/>
    <property type="project" value="UniProtKB-EC"/>
</dbReference>
<dbReference type="Proteomes" id="UP000679352">
    <property type="component" value="Chromosome"/>
</dbReference>
<keyword evidence="4" id="KW-0121">Carboxypeptidase</keyword>
<keyword evidence="3" id="KW-0732">Signal</keyword>
<proteinExistence type="inferred from homology"/>
<dbReference type="GO" id="GO:0006508">
    <property type="term" value="P:proteolysis"/>
    <property type="evidence" value="ECO:0007669"/>
    <property type="project" value="InterPro"/>
</dbReference>
<dbReference type="PRINTS" id="PR00922">
    <property type="entry name" value="DADACBPTASE3"/>
</dbReference>
<dbReference type="InterPro" id="IPR012338">
    <property type="entry name" value="Beta-lactam/transpept-like"/>
</dbReference>
<dbReference type="Pfam" id="PF02113">
    <property type="entry name" value="Peptidase_S13"/>
    <property type="match status" value="1"/>
</dbReference>